<evidence type="ECO:0000256" key="1">
    <source>
        <dbReference type="SAM" id="MobiDB-lite"/>
    </source>
</evidence>
<feature type="region of interest" description="Disordered" evidence="1">
    <location>
        <begin position="395"/>
        <end position="453"/>
    </location>
</feature>
<dbReference type="Pfam" id="PF13191">
    <property type="entry name" value="AAA_16"/>
    <property type="match status" value="1"/>
</dbReference>
<dbReference type="InterPro" id="IPR041664">
    <property type="entry name" value="AAA_16"/>
</dbReference>
<feature type="domain" description="Orc1-like AAA ATPase" evidence="2">
    <location>
        <begin position="21"/>
        <end position="192"/>
    </location>
</feature>
<dbReference type="AlphaFoldDB" id="A0A1H1AB38"/>
<dbReference type="SUPFAM" id="SSF52540">
    <property type="entry name" value="P-loop containing nucleoside triphosphate hydrolases"/>
    <property type="match status" value="1"/>
</dbReference>
<accession>A0A1H1AB38</accession>
<dbReference type="EMBL" id="FNLF01000002">
    <property type="protein sequence ID" value="SDQ36844.1"/>
    <property type="molecule type" value="Genomic_DNA"/>
</dbReference>
<sequence length="453" mass="48456">MTAPQPSPYTPGTVADHDFGLPGRASQGEAINERLSYVSTFQKFNGRIRVDVGPRGVGKTSLLRAAQHAAEQQGFATVFVTAGDDVPFLEVLSAEFTELSHRWQDTARAQIAAAAKNLTIAVGPLSLKTAGPVAVAAARRGASRALQTLVRAATKEAQNDGAVGLAIFVDEVQAADADGLKALAYAWQHMQSEDADLPATTFAAGLSHSPDVIRSAVSFAERFQYKHLRNLDDGAAAAALSGPANRLGVTWTPEAATRALTFGRNYPYFIQLIGDETWRAAGNPAAGTVLTTEHVQRAEEEFASTQRDFFRGRWNDASDAEMRMLSAMALLGETDIRRRDIAAALNVRTESLSFVRSSLLDKGLIEDTSYGRLSFTAPGFAEYIRVEVLGRDADLVPGEEPDEDSPLDRILAATQSIGPSPSNSGPAIEPTPPPAARDPQVDPRGTNDNERGD</sequence>
<keyword evidence="4" id="KW-1185">Reference proteome</keyword>
<dbReference type="RefSeq" id="WP_068563732.1">
    <property type="nucleotide sequence ID" value="NZ_FNLF01000002.1"/>
</dbReference>
<evidence type="ECO:0000313" key="4">
    <source>
        <dbReference type="Proteomes" id="UP000183053"/>
    </source>
</evidence>
<feature type="compositionally biased region" description="Polar residues" evidence="1">
    <location>
        <begin position="413"/>
        <end position="425"/>
    </location>
</feature>
<gene>
    <name evidence="3" type="ORF">SAMN04489765_0138</name>
</gene>
<organism evidence="3 4">
    <name type="scientific">Tsukamurella pulmonis</name>
    <dbReference type="NCBI Taxonomy" id="47312"/>
    <lineage>
        <taxon>Bacteria</taxon>
        <taxon>Bacillati</taxon>
        <taxon>Actinomycetota</taxon>
        <taxon>Actinomycetes</taxon>
        <taxon>Mycobacteriales</taxon>
        <taxon>Tsukamurellaceae</taxon>
        <taxon>Tsukamurella</taxon>
    </lineage>
</organism>
<protein>
    <submittedName>
        <fullName evidence="3">AAA ATPase domain-containing protein</fullName>
    </submittedName>
</protein>
<dbReference type="Gene3D" id="3.40.50.300">
    <property type="entry name" value="P-loop containing nucleotide triphosphate hydrolases"/>
    <property type="match status" value="1"/>
</dbReference>
<feature type="compositionally biased region" description="Basic and acidic residues" evidence="1">
    <location>
        <begin position="439"/>
        <end position="453"/>
    </location>
</feature>
<name>A0A1H1AB38_9ACTN</name>
<evidence type="ECO:0000313" key="3">
    <source>
        <dbReference type="EMBL" id="SDQ36844.1"/>
    </source>
</evidence>
<reference evidence="4" key="1">
    <citation type="submission" date="2016-10" db="EMBL/GenBank/DDBJ databases">
        <authorList>
            <person name="Varghese N."/>
            <person name="Submissions S."/>
        </authorList>
    </citation>
    <scope>NUCLEOTIDE SEQUENCE [LARGE SCALE GENOMIC DNA]</scope>
    <source>
        <strain evidence="4">DSM 44142</strain>
    </source>
</reference>
<dbReference type="Proteomes" id="UP000183053">
    <property type="component" value="Unassembled WGS sequence"/>
</dbReference>
<proteinExistence type="predicted"/>
<evidence type="ECO:0000259" key="2">
    <source>
        <dbReference type="Pfam" id="PF13191"/>
    </source>
</evidence>
<dbReference type="InterPro" id="IPR027417">
    <property type="entry name" value="P-loop_NTPase"/>
</dbReference>
<dbReference type="STRING" id="47312.SAMN04489765_0138"/>